<sequence length="195" mass="20446">MPQHGGHRVNNVEGGEAEDLIVNIEDVQTSLLVVKGRLLKGGVDPGCNEDCLGCSETVNGCDQLKAGIQRLIDEGCLQFSRVVKDNGSVSTVTIYFKPSEGRGRGVVSTSATSSTPVTIPAPVTISAPTTIVASGRRPVENSRAVPWRYDNAYRSDRRAVNQTRPAAQAPVTISTPVRTPVVASPVVDNVGGPGG</sequence>
<dbReference type="Proteomes" id="UP001058974">
    <property type="component" value="Chromosome 6"/>
</dbReference>
<reference evidence="1 2" key="1">
    <citation type="journal article" date="2022" name="Nat. Genet.">
        <title>Improved pea reference genome and pan-genome highlight genomic features and evolutionary characteristics.</title>
        <authorList>
            <person name="Yang T."/>
            <person name="Liu R."/>
            <person name="Luo Y."/>
            <person name="Hu S."/>
            <person name="Wang D."/>
            <person name="Wang C."/>
            <person name="Pandey M.K."/>
            <person name="Ge S."/>
            <person name="Xu Q."/>
            <person name="Li N."/>
            <person name="Li G."/>
            <person name="Huang Y."/>
            <person name="Saxena R.K."/>
            <person name="Ji Y."/>
            <person name="Li M."/>
            <person name="Yan X."/>
            <person name="He Y."/>
            <person name="Liu Y."/>
            <person name="Wang X."/>
            <person name="Xiang C."/>
            <person name="Varshney R.K."/>
            <person name="Ding H."/>
            <person name="Gao S."/>
            <person name="Zong X."/>
        </authorList>
    </citation>
    <scope>NUCLEOTIDE SEQUENCE [LARGE SCALE GENOMIC DNA]</scope>
    <source>
        <strain evidence="1 2">cv. Zhongwan 6</strain>
    </source>
</reference>
<dbReference type="Gramene" id="Psat06G0138500-T1">
    <property type="protein sequence ID" value="KAI5394744.1"/>
    <property type="gene ID" value="KIW84_061385"/>
</dbReference>
<proteinExistence type="predicted"/>
<accession>A0A9D4W4X9</accession>
<gene>
    <name evidence="1" type="ORF">KIW84_061385</name>
</gene>
<comment type="caution">
    <text evidence="1">The sequence shown here is derived from an EMBL/GenBank/DDBJ whole genome shotgun (WGS) entry which is preliminary data.</text>
</comment>
<organism evidence="1 2">
    <name type="scientific">Pisum sativum</name>
    <name type="common">Garden pea</name>
    <name type="synonym">Lathyrus oleraceus</name>
    <dbReference type="NCBI Taxonomy" id="3888"/>
    <lineage>
        <taxon>Eukaryota</taxon>
        <taxon>Viridiplantae</taxon>
        <taxon>Streptophyta</taxon>
        <taxon>Embryophyta</taxon>
        <taxon>Tracheophyta</taxon>
        <taxon>Spermatophyta</taxon>
        <taxon>Magnoliopsida</taxon>
        <taxon>eudicotyledons</taxon>
        <taxon>Gunneridae</taxon>
        <taxon>Pentapetalae</taxon>
        <taxon>rosids</taxon>
        <taxon>fabids</taxon>
        <taxon>Fabales</taxon>
        <taxon>Fabaceae</taxon>
        <taxon>Papilionoideae</taxon>
        <taxon>50 kb inversion clade</taxon>
        <taxon>NPAAA clade</taxon>
        <taxon>Hologalegina</taxon>
        <taxon>IRL clade</taxon>
        <taxon>Fabeae</taxon>
        <taxon>Lathyrus</taxon>
    </lineage>
</organism>
<protein>
    <submittedName>
        <fullName evidence="1">Uncharacterized protein</fullName>
    </submittedName>
</protein>
<evidence type="ECO:0000313" key="2">
    <source>
        <dbReference type="Proteomes" id="UP001058974"/>
    </source>
</evidence>
<dbReference type="EMBL" id="JAMSHJ010000006">
    <property type="protein sequence ID" value="KAI5394744.1"/>
    <property type="molecule type" value="Genomic_DNA"/>
</dbReference>
<evidence type="ECO:0000313" key="1">
    <source>
        <dbReference type="EMBL" id="KAI5394744.1"/>
    </source>
</evidence>
<dbReference type="AlphaFoldDB" id="A0A9D4W4X9"/>
<keyword evidence="2" id="KW-1185">Reference proteome</keyword>
<name>A0A9D4W4X9_PEA</name>